<dbReference type="GO" id="GO:0031991">
    <property type="term" value="P:regulation of actomyosin contractile ring contraction"/>
    <property type="evidence" value="ECO:0007669"/>
    <property type="project" value="TreeGrafter"/>
</dbReference>
<accession>A0A0D7A369</accession>
<gene>
    <name evidence="4" type="ORF">FISHEDRAFT_77544</name>
</gene>
<reference evidence="4 5" key="1">
    <citation type="journal article" date="2015" name="Fungal Genet. Biol.">
        <title>Evolution of novel wood decay mechanisms in Agaricales revealed by the genome sequences of Fistulina hepatica and Cylindrobasidium torrendii.</title>
        <authorList>
            <person name="Floudas D."/>
            <person name="Held B.W."/>
            <person name="Riley R."/>
            <person name="Nagy L.G."/>
            <person name="Koehler G."/>
            <person name="Ransdell A.S."/>
            <person name="Younus H."/>
            <person name="Chow J."/>
            <person name="Chiniquy J."/>
            <person name="Lipzen A."/>
            <person name="Tritt A."/>
            <person name="Sun H."/>
            <person name="Haridas S."/>
            <person name="LaButti K."/>
            <person name="Ohm R.A."/>
            <person name="Kues U."/>
            <person name="Blanchette R.A."/>
            <person name="Grigoriev I.V."/>
            <person name="Minto R.E."/>
            <person name="Hibbett D.S."/>
        </authorList>
    </citation>
    <scope>NUCLEOTIDE SEQUENCE [LARGE SCALE GENOMIC DNA]</scope>
    <source>
        <strain evidence="4 5">ATCC 64428</strain>
    </source>
</reference>
<dbReference type="PANTHER" id="PTHR22834">
    <property type="entry name" value="NUCLEAR FUSION PROTEIN FUS2"/>
    <property type="match status" value="1"/>
</dbReference>
<keyword evidence="5" id="KW-1185">Reference proteome</keyword>
<feature type="compositionally biased region" description="Polar residues" evidence="2">
    <location>
        <begin position="758"/>
        <end position="769"/>
    </location>
</feature>
<dbReference type="Gene3D" id="1.20.900.10">
    <property type="entry name" value="Dbl homology (DH) domain"/>
    <property type="match status" value="1"/>
</dbReference>
<feature type="region of interest" description="Disordered" evidence="2">
    <location>
        <begin position="560"/>
        <end position="785"/>
    </location>
</feature>
<dbReference type="SMART" id="SM00325">
    <property type="entry name" value="RhoGEF"/>
    <property type="match status" value="1"/>
</dbReference>
<dbReference type="SUPFAM" id="SSF103657">
    <property type="entry name" value="BAR/IMD domain-like"/>
    <property type="match status" value="1"/>
</dbReference>
<feature type="coiled-coil region" evidence="1">
    <location>
        <begin position="227"/>
        <end position="254"/>
    </location>
</feature>
<evidence type="ECO:0000313" key="5">
    <source>
        <dbReference type="Proteomes" id="UP000054144"/>
    </source>
</evidence>
<feature type="compositionally biased region" description="Low complexity" evidence="2">
    <location>
        <begin position="728"/>
        <end position="752"/>
    </location>
</feature>
<dbReference type="GO" id="GO:0005085">
    <property type="term" value="F:guanyl-nucleotide exchange factor activity"/>
    <property type="evidence" value="ECO:0007669"/>
    <property type="project" value="InterPro"/>
</dbReference>
<evidence type="ECO:0000259" key="3">
    <source>
        <dbReference type="PROSITE" id="PS50010"/>
    </source>
</evidence>
<dbReference type="CDD" id="cd00160">
    <property type="entry name" value="RhoGEF"/>
    <property type="match status" value="1"/>
</dbReference>
<keyword evidence="1" id="KW-0175">Coiled coil</keyword>
<organism evidence="4 5">
    <name type="scientific">Fistulina hepatica ATCC 64428</name>
    <dbReference type="NCBI Taxonomy" id="1128425"/>
    <lineage>
        <taxon>Eukaryota</taxon>
        <taxon>Fungi</taxon>
        <taxon>Dikarya</taxon>
        <taxon>Basidiomycota</taxon>
        <taxon>Agaricomycotina</taxon>
        <taxon>Agaricomycetes</taxon>
        <taxon>Agaricomycetidae</taxon>
        <taxon>Agaricales</taxon>
        <taxon>Fistulinaceae</taxon>
        <taxon>Fistulina</taxon>
    </lineage>
</organism>
<dbReference type="OrthoDB" id="10256089at2759"/>
<dbReference type="Gene3D" id="1.20.1270.60">
    <property type="entry name" value="Arfaptin homology (AH) domain/BAR domain"/>
    <property type="match status" value="1"/>
</dbReference>
<dbReference type="GO" id="GO:0032955">
    <property type="term" value="P:regulation of division septum assembly"/>
    <property type="evidence" value="ECO:0007669"/>
    <property type="project" value="TreeGrafter"/>
</dbReference>
<evidence type="ECO:0000256" key="2">
    <source>
        <dbReference type="SAM" id="MobiDB-lite"/>
    </source>
</evidence>
<dbReference type="Pfam" id="PF00621">
    <property type="entry name" value="RhoGEF"/>
    <property type="match status" value="1"/>
</dbReference>
<feature type="compositionally biased region" description="Basic residues" evidence="2">
    <location>
        <begin position="515"/>
        <end position="525"/>
    </location>
</feature>
<feature type="compositionally biased region" description="Basic and acidic residues" evidence="2">
    <location>
        <begin position="687"/>
        <end position="706"/>
    </location>
</feature>
<dbReference type="InterPro" id="IPR027267">
    <property type="entry name" value="AH/BAR_dom_sf"/>
</dbReference>
<proteinExistence type="predicted"/>
<dbReference type="EMBL" id="KN882092">
    <property type="protein sequence ID" value="KIY44341.1"/>
    <property type="molecule type" value="Genomic_DNA"/>
</dbReference>
<dbReference type="Proteomes" id="UP000054144">
    <property type="component" value="Unassembled WGS sequence"/>
</dbReference>
<evidence type="ECO:0000313" key="4">
    <source>
        <dbReference type="EMBL" id="KIY44341.1"/>
    </source>
</evidence>
<feature type="domain" description="DH" evidence="3">
    <location>
        <begin position="39"/>
        <end position="244"/>
    </location>
</feature>
<dbReference type="SUPFAM" id="SSF48065">
    <property type="entry name" value="DBL homology domain (DH-domain)"/>
    <property type="match status" value="1"/>
</dbReference>
<feature type="compositionally biased region" description="Low complexity" evidence="2">
    <location>
        <begin position="611"/>
        <end position="629"/>
    </location>
</feature>
<sequence length="917" mass="101140">MVTPQKPPRSPLRPTMPTRPMTPPPDSAEDDLASRKEVKRDHALTELLTSERAYASDLVLVRDVYIPRALDPCDKGDFLPTPPSSRANSAVANDGATAMNERDARIIFMNIADLAELADAFSQRIQIAVRRDCVGKLFCDAMPLLEGPYSKYISGHDASAKHFASFAASPAYAQYVSDTQSIATGWTTAWDLPSLLIKPVQRFLKYPLLLSTLISCTPPDHPDLPDLVKAKALVEEMAARINEVKRRKELVQEALASDHKCSPVKLPLRRRSSARRSSYEEEHPDVVVIRESKRDLSRMITFAKELSNSFTAYGLALTARHRALVEWSFTFANVVSIPTEGYTSPDSSSFSAYLDVLASFYEESTQLHVDKVLRPLTTLVAASTKPRGLIAKYEELAPVHHALLNTPVSSPSSASMIKSSQMYVALRTTLAKELPLFNQLLRRSIDCCVLEAIHIEQTYWRGLRDRWTQLLIALESMTDVAGDNDHIVENWFAKWEPVGCMFGRLVESGTELLRRTKSGRSHRPPSYKQLQNSYASQTDYDPPAYIESVTGAATVQLVDTRSRGDTADPHDHISVNYVTKRRSSVHSLKSRALGPSSEPASTSPPRIRLGRPSTSSSQSSYYPRSWTSSTADDSLAPPSPDQFSFVSQERDDSASIVTRISSRGKTKVRPPPLSGEAFQIPSTSPLRVKDKGKLKRDTLGRSDESTMPRSPSPLDISGIFGKTKKSHNSGGSMLSSGSPSPRRAFFRRPGSSKGLPQVESSSPLESKSMGNLRARHDAKEMRRRGSETLIAAREDRSVLRVAGGGYEVMAVDRYVPVPKTQSTSQRLSAHLGLSHLSYLSHPVKSLSPGDLFVVLADVGSPEEHPSYPAFVDGGVDRLLLLKFVTRTDGSFLYDTESSERVSSVGWGLASYFIPVEC</sequence>
<feature type="compositionally biased region" description="Pro residues" evidence="2">
    <location>
        <begin position="1"/>
        <end position="11"/>
    </location>
</feature>
<dbReference type="InterPro" id="IPR051492">
    <property type="entry name" value="Dynamin-Rho_GEF"/>
</dbReference>
<feature type="compositionally biased region" description="Basic and acidic residues" evidence="2">
    <location>
        <begin position="774"/>
        <end position="785"/>
    </location>
</feature>
<dbReference type="PANTHER" id="PTHR22834:SF20">
    <property type="entry name" value="SH3 DOMAIN-CONTAINING PROTEIN"/>
    <property type="match status" value="1"/>
</dbReference>
<feature type="region of interest" description="Disordered" evidence="2">
    <location>
        <begin position="1"/>
        <end position="38"/>
    </location>
</feature>
<dbReference type="InterPro" id="IPR000219">
    <property type="entry name" value="DH_dom"/>
</dbReference>
<protein>
    <recommendedName>
        <fullName evidence="3">DH domain-containing protein</fullName>
    </recommendedName>
</protein>
<feature type="compositionally biased region" description="Basic and acidic residues" evidence="2">
    <location>
        <begin position="560"/>
        <end position="573"/>
    </location>
</feature>
<feature type="region of interest" description="Disordered" evidence="2">
    <location>
        <begin position="515"/>
        <end position="534"/>
    </location>
</feature>
<name>A0A0D7A369_9AGAR</name>
<evidence type="ECO:0000256" key="1">
    <source>
        <dbReference type="SAM" id="Coils"/>
    </source>
</evidence>
<dbReference type="GO" id="GO:0005737">
    <property type="term" value="C:cytoplasm"/>
    <property type="evidence" value="ECO:0007669"/>
    <property type="project" value="TreeGrafter"/>
</dbReference>
<dbReference type="PROSITE" id="PS50010">
    <property type="entry name" value="DH_2"/>
    <property type="match status" value="1"/>
</dbReference>
<dbReference type="InterPro" id="IPR035899">
    <property type="entry name" value="DBL_dom_sf"/>
</dbReference>
<dbReference type="AlphaFoldDB" id="A0A0D7A369"/>